<evidence type="ECO:0000313" key="3">
    <source>
        <dbReference type="Proteomes" id="UP000528824"/>
    </source>
</evidence>
<feature type="compositionally biased region" description="Polar residues" evidence="1">
    <location>
        <begin position="40"/>
        <end position="49"/>
    </location>
</feature>
<sequence>MARSLRHCIDGPNDRELEPGNSGVGENGWRPTPLLIPVPQESSYRASAR</sequence>
<dbReference type="EMBL" id="JACHBC010000006">
    <property type="protein sequence ID" value="MBB5561521.1"/>
    <property type="molecule type" value="Genomic_DNA"/>
</dbReference>
<evidence type="ECO:0000256" key="1">
    <source>
        <dbReference type="SAM" id="MobiDB-lite"/>
    </source>
</evidence>
<keyword evidence="3" id="KW-1185">Reference proteome</keyword>
<dbReference type="AlphaFoldDB" id="A0A7W8UNZ5"/>
<gene>
    <name evidence="2" type="ORF">GGI59_003197</name>
</gene>
<organism evidence="2 3">
    <name type="scientific">Rhizobium lentis</name>
    <dbReference type="NCBI Taxonomy" id="1138194"/>
    <lineage>
        <taxon>Bacteria</taxon>
        <taxon>Pseudomonadati</taxon>
        <taxon>Pseudomonadota</taxon>
        <taxon>Alphaproteobacteria</taxon>
        <taxon>Hyphomicrobiales</taxon>
        <taxon>Rhizobiaceae</taxon>
        <taxon>Rhizobium/Agrobacterium group</taxon>
        <taxon>Rhizobium</taxon>
    </lineage>
</organism>
<comment type="caution">
    <text evidence="2">The sequence shown here is derived from an EMBL/GenBank/DDBJ whole genome shotgun (WGS) entry which is preliminary data.</text>
</comment>
<dbReference type="Proteomes" id="UP000528824">
    <property type="component" value="Unassembled WGS sequence"/>
</dbReference>
<feature type="region of interest" description="Disordered" evidence="1">
    <location>
        <begin position="1"/>
        <end position="49"/>
    </location>
</feature>
<evidence type="ECO:0000313" key="2">
    <source>
        <dbReference type="EMBL" id="MBB5561521.1"/>
    </source>
</evidence>
<protein>
    <submittedName>
        <fullName evidence="2">Uncharacterized protein</fullName>
    </submittedName>
</protein>
<name>A0A7W8UNZ5_9HYPH</name>
<reference evidence="2 3" key="1">
    <citation type="submission" date="2020-08" db="EMBL/GenBank/DDBJ databases">
        <title>Genomic Encyclopedia of Type Strains, Phase IV (KMG-V): Genome sequencing to study the core and pangenomes of soil and plant-associated prokaryotes.</title>
        <authorList>
            <person name="Whitman W."/>
        </authorList>
    </citation>
    <scope>NUCLEOTIDE SEQUENCE [LARGE SCALE GENOMIC DNA]</scope>
    <source>
        <strain evidence="2 3">SEMIA 4034</strain>
    </source>
</reference>
<accession>A0A7W8UNZ5</accession>
<proteinExistence type="predicted"/>
<feature type="compositionally biased region" description="Basic and acidic residues" evidence="1">
    <location>
        <begin position="7"/>
        <end position="18"/>
    </location>
</feature>